<dbReference type="Gene3D" id="2.60.40.10">
    <property type="entry name" value="Immunoglobulins"/>
    <property type="match status" value="1"/>
</dbReference>
<dbReference type="Proteomes" id="UP000698963">
    <property type="component" value="Unassembled WGS sequence"/>
</dbReference>
<dbReference type="Pfam" id="PF00353">
    <property type="entry name" value="HemolysinCabind"/>
    <property type="match status" value="1"/>
</dbReference>
<dbReference type="NCBIfam" id="TIGR01965">
    <property type="entry name" value="VCBS_repeat"/>
    <property type="match status" value="1"/>
</dbReference>
<name>A0A921AUY7_9BACT</name>
<comment type="caution">
    <text evidence="2">The sequence shown here is derived from an EMBL/GenBank/DDBJ whole genome shotgun (WGS) entry which is preliminary data.</text>
</comment>
<sequence length="800" mass="83371">MTVTDVDGTEANSTITVTIVDDVPSIESFTHTVTEGDSNAVTGNALEGAVAGADSDATFAWDANQSGKYGDITLNGDGTYSYTLDNTNAAVKDLSDGETLTEEFTYTYTDADGDVAEGKVTITINGVDNGVTVGSDSLTVYESGLADGSIPGKMPTTAEGSLSISAPAGVDSVVIGSKEVVINGALTNISIDRNVPTDEGVLTVTGFDAATGKLTFIYTLNDNTTEHGYKAEWDTQVSYNLAVTVTDVDGSEANSTITVTIVDDVPTISASGTTSLVPGGGAGNLENGEAVDFTLGTGGQNLGPSSELAGWDGVTMYAAKVTYSGSGNDVQISDITYHRLYNLKYSPYKDYGSDKADWGLTVDVGEHNEEISVIGGNASEAVVFDLGGQLAYGVTIDFGAFYNGDGPAGTTAYEHVSEKALVTFYRDGQIVGSTLVEDNSPDGKYTLNSSDVVLGGFDMVVISAVDNRTPEFPNEKSDFTIQGIDFITKRDDPIIVSEGTVTAESGADGFAVAYADIHAQFDLAGMVKEGSLSQDGISGAITALMDGVETEVTLTFSEGSSGDAILEGTLESGEQLFTATLDKNGNWTMEQYEQFRVIGEEGESNQFELVFKTQDADGDVVSTTVNVPLEVVDQTPGTDTTIGNGADIIHGGAGDDTIFDGSGNDIIVYDANDLLVDGGEGIDFMVSTDSDLTLDALLAGGDDKPNVEGIEVLIKGSDALSLTSMEQLAADYGISINVDTDGHETLTLDMTKWTEQADGTYDFNGGADLTLQLDSSALQDVTPDDDAAAQQVFLLQNSNG</sequence>
<dbReference type="RefSeq" id="WP_304120943.1">
    <property type="nucleotide sequence ID" value="NZ_DYZA01000050.1"/>
</dbReference>
<organism evidence="2 3">
    <name type="scientific">Mailhella massiliensis</name>
    <dbReference type="NCBI Taxonomy" id="1903261"/>
    <lineage>
        <taxon>Bacteria</taxon>
        <taxon>Pseudomonadati</taxon>
        <taxon>Thermodesulfobacteriota</taxon>
        <taxon>Desulfovibrionia</taxon>
        <taxon>Desulfovibrionales</taxon>
        <taxon>Desulfovibrionaceae</taxon>
        <taxon>Mailhella</taxon>
    </lineage>
</organism>
<dbReference type="EMBL" id="DYZA01000050">
    <property type="protein sequence ID" value="HJD96551.1"/>
    <property type="molecule type" value="Genomic_DNA"/>
</dbReference>
<dbReference type="InterPro" id="IPR040853">
    <property type="entry name" value="RapA2_cadherin-like"/>
</dbReference>
<gene>
    <name evidence="2" type="ORF">K8W16_02750</name>
</gene>
<evidence type="ECO:0000313" key="2">
    <source>
        <dbReference type="EMBL" id="HJD96551.1"/>
    </source>
</evidence>
<dbReference type="GO" id="GO:0005509">
    <property type="term" value="F:calcium ion binding"/>
    <property type="evidence" value="ECO:0007669"/>
    <property type="project" value="InterPro"/>
</dbReference>
<feature type="domain" description="RapA2 cadherin-like" evidence="1">
    <location>
        <begin position="11"/>
        <end position="82"/>
    </location>
</feature>
<dbReference type="InterPro" id="IPR010221">
    <property type="entry name" value="VCBS_dom"/>
</dbReference>
<reference evidence="2" key="2">
    <citation type="submission" date="2021-09" db="EMBL/GenBank/DDBJ databases">
        <authorList>
            <person name="Gilroy R."/>
        </authorList>
    </citation>
    <scope>NUCLEOTIDE SEQUENCE</scope>
    <source>
        <strain evidence="2">ChiGjej2B2-19336</strain>
    </source>
</reference>
<dbReference type="Pfam" id="PF17803">
    <property type="entry name" value="Cadherin_4"/>
    <property type="match status" value="1"/>
</dbReference>
<reference evidence="2" key="1">
    <citation type="journal article" date="2021" name="PeerJ">
        <title>Extensive microbial diversity within the chicken gut microbiome revealed by metagenomics and culture.</title>
        <authorList>
            <person name="Gilroy R."/>
            <person name="Ravi A."/>
            <person name="Getino M."/>
            <person name="Pursley I."/>
            <person name="Horton D.L."/>
            <person name="Alikhan N.F."/>
            <person name="Baker D."/>
            <person name="Gharbi K."/>
            <person name="Hall N."/>
            <person name="Watson M."/>
            <person name="Adriaenssens E.M."/>
            <person name="Foster-Nyarko E."/>
            <person name="Jarju S."/>
            <person name="Secka A."/>
            <person name="Antonio M."/>
            <person name="Oren A."/>
            <person name="Chaudhuri R.R."/>
            <person name="La Ragione R."/>
            <person name="Hildebrand F."/>
            <person name="Pallen M.J."/>
        </authorList>
    </citation>
    <scope>NUCLEOTIDE SEQUENCE</scope>
    <source>
        <strain evidence="2">ChiGjej2B2-19336</strain>
    </source>
</reference>
<dbReference type="InterPro" id="IPR013783">
    <property type="entry name" value="Ig-like_fold"/>
</dbReference>
<evidence type="ECO:0000259" key="1">
    <source>
        <dbReference type="Pfam" id="PF17803"/>
    </source>
</evidence>
<accession>A0A921AUY7</accession>
<evidence type="ECO:0000313" key="3">
    <source>
        <dbReference type="Proteomes" id="UP000698963"/>
    </source>
</evidence>
<dbReference type="InterPro" id="IPR001343">
    <property type="entry name" value="Hemolysn_Ca-bd"/>
</dbReference>
<protein>
    <submittedName>
        <fullName evidence="2">VCBS domain-containing protein</fullName>
    </submittedName>
</protein>
<dbReference type="AlphaFoldDB" id="A0A921AUY7"/>
<proteinExistence type="predicted"/>